<dbReference type="Pfam" id="PF01190">
    <property type="entry name" value="Pollen_Ole_e_1"/>
    <property type="match status" value="1"/>
</dbReference>
<accession>A0AAN7GBH0</accession>
<dbReference type="EMBL" id="JAXIOK010000023">
    <property type="protein sequence ID" value="KAK4742280.1"/>
    <property type="molecule type" value="Genomic_DNA"/>
</dbReference>
<organism evidence="3 4">
    <name type="scientific">Trapa incisa</name>
    <dbReference type="NCBI Taxonomy" id="236973"/>
    <lineage>
        <taxon>Eukaryota</taxon>
        <taxon>Viridiplantae</taxon>
        <taxon>Streptophyta</taxon>
        <taxon>Embryophyta</taxon>
        <taxon>Tracheophyta</taxon>
        <taxon>Spermatophyta</taxon>
        <taxon>Magnoliopsida</taxon>
        <taxon>eudicotyledons</taxon>
        <taxon>Gunneridae</taxon>
        <taxon>Pentapetalae</taxon>
        <taxon>rosids</taxon>
        <taxon>malvids</taxon>
        <taxon>Myrtales</taxon>
        <taxon>Lythraceae</taxon>
        <taxon>Trapa</taxon>
    </lineage>
</organism>
<dbReference type="PANTHER" id="PTHR33210">
    <property type="entry name" value="PROTODERMAL FACTOR 1"/>
    <property type="match status" value="1"/>
</dbReference>
<feature type="signal peptide" evidence="2">
    <location>
        <begin position="1"/>
        <end position="24"/>
    </location>
</feature>
<feature type="compositionally biased region" description="Pro residues" evidence="1">
    <location>
        <begin position="145"/>
        <end position="159"/>
    </location>
</feature>
<dbReference type="PANTHER" id="PTHR33210:SF24">
    <property type="entry name" value="POLLEN OLE E 1 ALLERGEN AND EXTENSIN FAMILY PROTEIN"/>
    <property type="match status" value="1"/>
</dbReference>
<keyword evidence="2" id="KW-0732">Signal</keyword>
<dbReference type="InterPro" id="IPR039923">
    <property type="entry name" value="Protodermal_1"/>
</dbReference>
<evidence type="ECO:0000256" key="2">
    <source>
        <dbReference type="SAM" id="SignalP"/>
    </source>
</evidence>
<protein>
    <recommendedName>
        <fullName evidence="5">Pollen Ole e 1 allergen and extensin family protein</fullName>
    </recommendedName>
</protein>
<evidence type="ECO:0000313" key="4">
    <source>
        <dbReference type="Proteomes" id="UP001345219"/>
    </source>
</evidence>
<feature type="region of interest" description="Disordered" evidence="1">
    <location>
        <begin position="139"/>
        <end position="159"/>
    </location>
</feature>
<evidence type="ECO:0008006" key="5">
    <source>
        <dbReference type="Google" id="ProtNLM"/>
    </source>
</evidence>
<dbReference type="Proteomes" id="UP001345219">
    <property type="component" value="Chromosome 1"/>
</dbReference>
<name>A0AAN7GBH0_9MYRT</name>
<evidence type="ECO:0000313" key="3">
    <source>
        <dbReference type="EMBL" id="KAK4742280.1"/>
    </source>
</evidence>
<evidence type="ECO:0000256" key="1">
    <source>
        <dbReference type="SAM" id="MobiDB-lite"/>
    </source>
</evidence>
<reference evidence="3 4" key="1">
    <citation type="journal article" date="2023" name="Hortic Res">
        <title>Pangenome of water caltrop reveals structural variations and asymmetric subgenome divergence after allopolyploidization.</title>
        <authorList>
            <person name="Zhang X."/>
            <person name="Chen Y."/>
            <person name="Wang L."/>
            <person name="Yuan Y."/>
            <person name="Fang M."/>
            <person name="Shi L."/>
            <person name="Lu R."/>
            <person name="Comes H.P."/>
            <person name="Ma Y."/>
            <person name="Chen Y."/>
            <person name="Huang G."/>
            <person name="Zhou Y."/>
            <person name="Zheng Z."/>
            <person name="Qiu Y."/>
        </authorList>
    </citation>
    <scope>NUCLEOTIDE SEQUENCE [LARGE SCALE GENOMIC DNA]</scope>
    <source>
        <tissue evidence="3">Roots</tissue>
    </source>
</reference>
<gene>
    <name evidence="3" type="ORF">SAY87_000281</name>
</gene>
<proteinExistence type="predicted"/>
<keyword evidence="4" id="KW-1185">Reference proteome</keyword>
<comment type="caution">
    <text evidence="3">The sequence shown here is derived from an EMBL/GenBank/DDBJ whole genome shotgun (WGS) entry which is preliminary data.</text>
</comment>
<dbReference type="AlphaFoldDB" id="A0AAN7GBH0"/>
<feature type="chain" id="PRO_5042922119" description="Pollen Ole e 1 allergen and extensin family protein" evidence="2">
    <location>
        <begin position="25"/>
        <end position="303"/>
    </location>
</feature>
<sequence length="303" mass="32911">MDPHPRFLLAIFIVFAAAVSGVRGSALVAGSVFCDHCRDGKISIFDYPLGGIRLAFSCNDGDGRTTMSKEITTNILGGYAVMFEGTPDLAGCRVQVITGQEGSCTAVPGPGRSIELSTQFWDFSTYMVDPLFSSPTKLPSFCPQPSSPNPSPREAPLWPPVKLPPALPPSKPRTVPFLEASACPYSIWMRPEYACHWRLVNPDTKVALVFGLMAARTYGTDMTLSQALQGRGEAYRTLLREATAALLNSYNSIQFPYHPARVFLEMNSALEGSEQRVLRTALNFMRANSGNGKGVQCTLTACN</sequence>